<keyword evidence="1" id="KW-1133">Transmembrane helix</keyword>
<feature type="transmembrane region" description="Helical" evidence="1">
    <location>
        <begin position="7"/>
        <end position="30"/>
    </location>
</feature>
<dbReference type="Proteomes" id="UP001597402">
    <property type="component" value="Unassembled WGS sequence"/>
</dbReference>
<dbReference type="EMBL" id="JBHUHP010000016">
    <property type="protein sequence ID" value="MFD2093125.1"/>
    <property type="molecule type" value="Genomic_DNA"/>
</dbReference>
<keyword evidence="1" id="KW-0812">Transmembrane</keyword>
<gene>
    <name evidence="2" type="ORF">ACFSHS_16270</name>
</gene>
<evidence type="ECO:0000256" key="1">
    <source>
        <dbReference type="SAM" id="Phobius"/>
    </source>
</evidence>
<dbReference type="RefSeq" id="WP_376878345.1">
    <property type="nucleotide sequence ID" value="NZ_JBHUHP010000016.1"/>
</dbReference>
<keyword evidence="3" id="KW-1185">Reference proteome</keyword>
<feature type="transmembrane region" description="Helical" evidence="1">
    <location>
        <begin position="600"/>
        <end position="619"/>
    </location>
</feature>
<keyword evidence="1" id="KW-0472">Membrane</keyword>
<dbReference type="SUPFAM" id="SSF52540">
    <property type="entry name" value="P-loop containing nucleoside triphosphate hydrolases"/>
    <property type="match status" value="1"/>
</dbReference>
<dbReference type="InterPro" id="IPR027417">
    <property type="entry name" value="P-loop_NTPase"/>
</dbReference>
<feature type="transmembrane region" description="Helical" evidence="1">
    <location>
        <begin position="448"/>
        <end position="466"/>
    </location>
</feature>
<evidence type="ECO:0000313" key="3">
    <source>
        <dbReference type="Proteomes" id="UP001597402"/>
    </source>
</evidence>
<name>A0ABW4XCR5_9ACTN</name>
<comment type="caution">
    <text evidence="2">The sequence shown here is derived from an EMBL/GenBank/DDBJ whole genome shotgun (WGS) entry which is preliminary data.</text>
</comment>
<evidence type="ECO:0000313" key="2">
    <source>
        <dbReference type="EMBL" id="MFD2093125.1"/>
    </source>
</evidence>
<evidence type="ECO:0008006" key="4">
    <source>
        <dbReference type="Google" id="ProtNLM"/>
    </source>
</evidence>
<protein>
    <recommendedName>
        <fullName evidence="4">NACHT domain-containing protein</fullName>
    </recommendedName>
</protein>
<sequence>MGFSRRRWAVAVSVTILAAAAVGWVWWILGLTGSARKSALEISGFSVSLLALVSALVPLLLKAGIRAQQTVRPVEELTGLLAVAVRQQWEEAAAERQLTSPAPIPVRWLPSEGVITGPVGAALDGVRAGAAFQPLPGLAAVAEENLGVGGGLEQLHALYGGLASGRLIVGGGPGSGKTGAAVLLLLRALRHRRDVANADSQVPVPVIFTPHGWKSDLSIPEWLAGRLTESYGFLAHPGGRAEAKELIADGRVSLILDGFDEVAEDVRPKLLEALSGTPLRMVVLTRMDEMVSAAQGHRLMDAAAVQLDRISGCAAADYLERASVSTSLPDGWGVLLVRLRQESDGTLARCLSTPLALTLVRDAYRSGDDVRDLMRLADESGRPEIVEDHLLARLVKVVYTSRAGQAPSRYTPEQASRTLEFVAWHASDTRDFAWWHVLYWTSKAPRSVGSGLILGSLTGLLVTMWTGRESGVVVGLTVGLVTTLVMGVPAGWSAGLVLGLLLWLVAGLKMGWMVGLAVGLAAGLAIAFASWLVDVLSMWVNLDRGGWVDRWPAGLKNSTSLDPVSSWRANRRHALFSMLTLWLLCAAFIGLTAPWKSATAAELVTGIVVVLAFSLTLGLLTHKSYVVGLGCLQLCLGARLPLRLLRFLEDARVRGVLRTAGIYYQFRHARLQDQLSAKFKAVR</sequence>
<feature type="transmembrane region" description="Helical" evidence="1">
    <location>
        <begin position="574"/>
        <end position="593"/>
    </location>
</feature>
<feature type="transmembrane region" description="Helical" evidence="1">
    <location>
        <begin position="472"/>
        <end position="505"/>
    </location>
</feature>
<proteinExistence type="predicted"/>
<organism evidence="2 3">
    <name type="scientific">Blastococcus deserti</name>
    <dbReference type="NCBI Taxonomy" id="2259033"/>
    <lineage>
        <taxon>Bacteria</taxon>
        <taxon>Bacillati</taxon>
        <taxon>Actinomycetota</taxon>
        <taxon>Actinomycetes</taxon>
        <taxon>Geodermatophilales</taxon>
        <taxon>Geodermatophilaceae</taxon>
        <taxon>Blastococcus</taxon>
    </lineage>
</organism>
<dbReference type="Gene3D" id="3.40.50.300">
    <property type="entry name" value="P-loop containing nucleotide triphosphate hydrolases"/>
    <property type="match status" value="1"/>
</dbReference>
<accession>A0ABW4XCR5</accession>
<feature type="transmembrane region" description="Helical" evidence="1">
    <location>
        <begin position="42"/>
        <end position="61"/>
    </location>
</feature>
<feature type="transmembrane region" description="Helical" evidence="1">
    <location>
        <begin position="512"/>
        <end position="533"/>
    </location>
</feature>
<reference evidence="3" key="1">
    <citation type="journal article" date="2019" name="Int. J. Syst. Evol. Microbiol.">
        <title>The Global Catalogue of Microorganisms (GCM) 10K type strain sequencing project: providing services to taxonomists for standard genome sequencing and annotation.</title>
        <authorList>
            <consortium name="The Broad Institute Genomics Platform"/>
            <consortium name="The Broad Institute Genome Sequencing Center for Infectious Disease"/>
            <person name="Wu L."/>
            <person name="Ma J."/>
        </authorList>
    </citation>
    <scope>NUCLEOTIDE SEQUENCE [LARGE SCALE GENOMIC DNA]</scope>
    <source>
        <strain evidence="3">JCM 3338</strain>
    </source>
</reference>